<evidence type="ECO:0000313" key="6">
    <source>
        <dbReference type="EMBL" id="SPX40562.1"/>
    </source>
</evidence>
<dbReference type="AlphaFoldDB" id="A0A2X1QK06"/>
<evidence type="ECO:0000256" key="1">
    <source>
        <dbReference type="ARBA" id="ARBA00004141"/>
    </source>
</evidence>
<keyword evidence="4 5" id="KW-0472">Membrane</keyword>
<evidence type="ECO:0000256" key="3">
    <source>
        <dbReference type="ARBA" id="ARBA00022989"/>
    </source>
</evidence>
<dbReference type="InterPro" id="IPR052556">
    <property type="entry name" value="PolySynth_Transporter"/>
</dbReference>
<keyword evidence="3 5" id="KW-1133">Transmembrane helix</keyword>
<gene>
    <name evidence="6" type="ORF">NCTC11872_00135</name>
</gene>
<evidence type="ECO:0000256" key="4">
    <source>
        <dbReference type="ARBA" id="ARBA00023136"/>
    </source>
</evidence>
<evidence type="ECO:0000313" key="7">
    <source>
        <dbReference type="Proteomes" id="UP000249936"/>
    </source>
</evidence>
<dbReference type="PANTHER" id="PTHR43424">
    <property type="entry name" value="LOCUS PUTATIVE PROTEIN 1-RELATED"/>
    <property type="match status" value="1"/>
</dbReference>
<reference evidence="6 7" key="1">
    <citation type="submission" date="2018-06" db="EMBL/GenBank/DDBJ databases">
        <authorList>
            <consortium name="Pathogen Informatics"/>
            <person name="Doyle S."/>
        </authorList>
    </citation>
    <scope>NUCLEOTIDE SEQUENCE [LARGE SCALE GENOMIC DNA]</scope>
    <source>
        <strain evidence="6 7">NCTC11872</strain>
    </source>
</reference>
<keyword evidence="2 5" id="KW-0812">Transmembrane</keyword>
<evidence type="ECO:0000256" key="2">
    <source>
        <dbReference type="ARBA" id="ARBA00022692"/>
    </source>
</evidence>
<dbReference type="InterPro" id="IPR002797">
    <property type="entry name" value="Polysacc_synth"/>
</dbReference>
<dbReference type="GO" id="GO:0016020">
    <property type="term" value="C:membrane"/>
    <property type="evidence" value="ECO:0007669"/>
    <property type="project" value="UniProtKB-SubCell"/>
</dbReference>
<dbReference type="Proteomes" id="UP000249936">
    <property type="component" value="Unassembled WGS sequence"/>
</dbReference>
<feature type="transmembrane region" description="Helical" evidence="5">
    <location>
        <begin position="40"/>
        <end position="67"/>
    </location>
</feature>
<protein>
    <submittedName>
        <fullName evidence="6">Putative lipooligosaccharide flippase</fullName>
    </submittedName>
</protein>
<dbReference type="PANTHER" id="PTHR43424:SF1">
    <property type="entry name" value="LOCUS PUTATIVE PROTEIN 1-RELATED"/>
    <property type="match status" value="1"/>
</dbReference>
<evidence type="ECO:0000256" key="5">
    <source>
        <dbReference type="SAM" id="Phobius"/>
    </source>
</evidence>
<feature type="transmembrane region" description="Helical" evidence="5">
    <location>
        <begin position="7"/>
        <end position="28"/>
    </location>
</feature>
<dbReference type="Pfam" id="PF01943">
    <property type="entry name" value="Polysacc_synt"/>
    <property type="match status" value="1"/>
</dbReference>
<organism evidence="6 7">
    <name type="scientific">Haemophilus influenzae</name>
    <dbReference type="NCBI Taxonomy" id="727"/>
    <lineage>
        <taxon>Bacteria</taxon>
        <taxon>Pseudomonadati</taxon>
        <taxon>Pseudomonadota</taxon>
        <taxon>Gammaproteobacteria</taxon>
        <taxon>Pasteurellales</taxon>
        <taxon>Pasteurellaceae</taxon>
        <taxon>Haemophilus</taxon>
    </lineage>
</organism>
<name>A0A2X1QK06_HAEIF</name>
<comment type="subcellular location">
    <subcellularLocation>
        <location evidence="1">Membrane</location>
        <topology evidence="1">Multi-pass membrane protein</topology>
    </subcellularLocation>
</comment>
<accession>A0A2X1QK06</accession>
<sequence>MKVFKDSVIYLVGELSSKLVPFLLLPYLSRKLGVEGYGSLSYYQTFLSLFLIVVSLTQEGAISRYFYFYGKRSFKFSSKYWLCLYHDNWQYYFNGLLDCSV</sequence>
<dbReference type="EMBL" id="UASK01000002">
    <property type="protein sequence ID" value="SPX40562.1"/>
    <property type="molecule type" value="Genomic_DNA"/>
</dbReference>
<proteinExistence type="predicted"/>